<dbReference type="Proteomes" id="UP000588647">
    <property type="component" value="Unassembled WGS sequence"/>
</dbReference>
<comment type="similarity">
    <text evidence="1">Belongs to the membrane fusion protein (MFP) (TC 8.A.1) family.</text>
</comment>
<dbReference type="Pfam" id="PF25967">
    <property type="entry name" value="RND-MFP_C"/>
    <property type="match status" value="1"/>
</dbReference>
<sequence>MRYVRTTQSLDSGIALVRWVGVAALLLTLTACQDEDPVMAEGRPVSVVTVEAGQLAETIELSGEIQAEQTVGLAFRIGGRVAERLVNVGDRVEAGQVVARLSPTLEQNALAAAEAALAAARGEVDTTRSAFARQERLMDQGFTTRPIFDQALQAQEAAQAQLENAEAQVEMAQDRLGFTELNAGVAGIVTARSVEPGEVVQPGQVVVQIARDESHDAVFNVPANLLETQVGDTPIRVALADDPAVVAFGRVREVAPQADPVTRTFEVKIGLESPPEAMRLGATVVGTLELTSRSIIQIPASALTQQGISPAVWVVDPQSSAVSLRSVDVLRFDPGEVVVSQGLEPGEIIVTGGIQALHIGQIVRPLPPAAATGANAAFADPPGRRPSPS</sequence>
<dbReference type="GO" id="GO:0015562">
    <property type="term" value="F:efflux transmembrane transporter activity"/>
    <property type="evidence" value="ECO:0007669"/>
    <property type="project" value="TreeGrafter"/>
</dbReference>
<evidence type="ECO:0000259" key="3">
    <source>
        <dbReference type="Pfam" id="PF25954"/>
    </source>
</evidence>
<dbReference type="NCBIfam" id="TIGR01730">
    <property type="entry name" value="RND_mfp"/>
    <property type="match status" value="1"/>
</dbReference>
<accession>A0A7W6HDE8</accession>
<evidence type="ECO:0000256" key="1">
    <source>
        <dbReference type="ARBA" id="ARBA00009477"/>
    </source>
</evidence>
<proteinExistence type="inferred from homology"/>
<dbReference type="Pfam" id="PF25954">
    <property type="entry name" value="Beta-barrel_RND_2"/>
    <property type="match status" value="1"/>
</dbReference>
<organism evidence="5 6">
    <name type="scientific">Aurantimonas endophytica</name>
    <dbReference type="NCBI Taxonomy" id="1522175"/>
    <lineage>
        <taxon>Bacteria</taxon>
        <taxon>Pseudomonadati</taxon>
        <taxon>Pseudomonadota</taxon>
        <taxon>Alphaproteobacteria</taxon>
        <taxon>Hyphomicrobiales</taxon>
        <taxon>Aurantimonadaceae</taxon>
        <taxon>Aurantimonas</taxon>
    </lineage>
</organism>
<dbReference type="Gene3D" id="1.10.287.470">
    <property type="entry name" value="Helix hairpin bin"/>
    <property type="match status" value="1"/>
</dbReference>
<feature type="domain" description="Multidrug resistance protein MdtA-like C-terminal permuted SH3" evidence="4">
    <location>
        <begin position="296"/>
        <end position="355"/>
    </location>
</feature>
<dbReference type="InterPro" id="IPR058627">
    <property type="entry name" value="MdtA-like_C"/>
</dbReference>
<dbReference type="GO" id="GO:1990281">
    <property type="term" value="C:efflux pump complex"/>
    <property type="evidence" value="ECO:0007669"/>
    <property type="project" value="TreeGrafter"/>
</dbReference>
<protein>
    <submittedName>
        <fullName evidence="5">RND family efflux transporter MFP subunit</fullName>
    </submittedName>
</protein>
<dbReference type="Gene3D" id="2.40.30.170">
    <property type="match status" value="1"/>
</dbReference>
<dbReference type="PANTHER" id="PTHR30469">
    <property type="entry name" value="MULTIDRUG RESISTANCE PROTEIN MDTA"/>
    <property type="match status" value="1"/>
</dbReference>
<keyword evidence="2" id="KW-0175">Coiled coil</keyword>
<dbReference type="Gene3D" id="2.40.50.100">
    <property type="match status" value="1"/>
</dbReference>
<dbReference type="PROSITE" id="PS51257">
    <property type="entry name" value="PROKAR_LIPOPROTEIN"/>
    <property type="match status" value="1"/>
</dbReference>
<dbReference type="RefSeq" id="WP_183207656.1">
    <property type="nucleotide sequence ID" value="NZ_JAAAMM010000002.1"/>
</dbReference>
<feature type="domain" description="CusB-like beta-barrel" evidence="3">
    <location>
        <begin position="221"/>
        <end position="285"/>
    </location>
</feature>
<gene>
    <name evidence="5" type="ORF">GGR03_002097</name>
</gene>
<dbReference type="PANTHER" id="PTHR30469:SF38">
    <property type="entry name" value="HLYD FAMILY SECRETION PROTEIN"/>
    <property type="match status" value="1"/>
</dbReference>
<dbReference type="InterPro" id="IPR006143">
    <property type="entry name" value="RND_pump_MFP"/>
</dbReference>
<comment type="caution">
    <text evidence="5">The sequence shown here is derived from an EMBL/GenBank/DDBJ whole genome shotgun (WGS) entry which is preliminary data.</text>
</comment>
<reference evidence="5 6" key="1">
    <citation type="submission" date="2020-08" db="EMBL/GenBank/DDBJ databases">
        <title>Genomic Encyclopedia of Type Strains, Phase IV (KMG-IV): sequencing the most valuable type-strain genomes for metagenomic binning, comparative biology and taxonomic classification.</title>
        <authorList>
            <person name="Goeker M."/>
        </authorList>
    </citation>
    <scope>NUCLEOTIDE SEQUENCE [LARGE SCALE GENOMIC DNA]</scope>
    <source>
        <strain evidence="5 6">DSM 103570</strain>
    </source>
</reference>
<dbReference type="InterPro" id="IPR058792">
    <property type="entry name" value="Beta-barrel_RND_2"/>
</dbReference>
<feature type="coiled-coil region" evidence="2">
    <location>
        <begin position="148"/>
        <end position="182"/>
    </location>
</feature>
<dbReference type="SUPFAM" id="SSF111369">
    <property type="entry name" value="HlyD-like secretion proteins"/>
    <property type="match status" value="1"/>
</dbReference>
<name>A0A7W6HDE8_9HYPH</name>
<evidence type="ECO:0000256" key="2">
    <source>
        <dbReference type="SAM" id="Coils"/>
    </source>
</evidence>
<dbReference type="EMBL" id="JACIEM010000002">
    <property type="protein sequence ID" value="MBB4003022.1"/>
    <property type="molecule type" value="Genomic_DNA"/>
</dbReference>
<dbReference type="Gene3D" id="2.40.420.20">
    <property type="match status" value="1"/>
</dbReference>
<evidence type="ECO:0000259" key="4">
    <source>
        <dbReference type="Pfam" id="PF25967"/>
    </source>
</evidence>
<evidence type="ECO:0000313" key="5">
    <source>
        <dbReference type="EMBL" id="MBB4003022.1"/>
    </source>
</evidence>
<keyword evidence="6" id="KW-1185">Reference proteome</keyword>
<evidence type="ECO:0000313" key="6">
    <source>
        <dbReference type="Proteomes" id="UP000588647"/>
    </source>
</evidence>
<dbReference type="AlphaFoldDB" id="A0A7W6HDE8"/>